<organism evidence="4 5">
    <name type="scientific">Rhodopseudomonas pentothenatexigens</name>
    <dbReference type="NCBI Taxonomy" id="999699"/>
    <lineage>
        <taxon>Bacteria</taxon>
        <taxon>Pseudomonadati</taxon>
        <taxon>Pseudomonadota</taxon>
        <taxon>Alphaproteobacteria</taxon>
        <taxon>Hyphomicrobiales</taxon>
        <taxon>Nitrobacteraceae</taxon>
        <taxon>Rhodopseudomonas</taxon>
    </lineage>
</organism>
<evidence type="ECO:0000256" key="1">
    <source>
        <dbReference type="SAM" id="MobiDB-lite"/>
    </source>
</evidence>
<feature type="compositionally biased region" description="Low complexity" evidence="1">
    <location>
        <begin position="214"/>
        <end position="233"/>
    </location>
</feature>
<dbReference type="OrthoDB" id="8233832at2"/>
<evidence type="ECO:0000256" key="2">
    <source>
        <dbReference type="SAM" id="SignalP"/>
    </source>
</evidence>
<evidence type="ECO:0008006" key="7">
    <source>
        <dbReference type="Google" id="ProtNLM"/>
    </source>
</evidence>
<protein>
    <recommendedName>
        <fullName evidence="7">Peptidase YpeB-like protein</fullName>
    </recommendedName>
</protein>
<feature type="region of interest" description="Disordered" evidence="1">
    <location>
        <begin position="149"/>
        <end position="259"/>
    </location>
</feature>
<reference evidence="4 5" key="1">
    <citation type="submission" date="2017-08" db="EMBL/GenBank/DDBJ databases">
        <authorList>
            <person name="de Groot N.N."/>
        </authorList>
    </citation>
    <scope>NUCLEOTIDE SEQUENCE [LARGE SCALE GENOMIC DNA]</scope>
    <source>
        <strain evidence="4 5">JA575</strain>
    </source>
</reference>
<feature type="chain" id="PRO_5016405881" description="Peptidase YpeB-like protein" evidence="2">
    <location>
        <begin position="23"/>
        <end position="259"/>
    </location>
</feature>
<feature type="signal peptide" evidence="2">
    <location>
        <begin position="1"/>
        <end position="22"/>
    </location>
</feature>
<evidence type="ECO:0000313" key="3">
    <source>
        <dbReference type="EMBL" id="RED27652.1"/>
    </source>
</evidence>
<proteinExistence type="predicted"/>
<evidence type="ECO:0000313" key="6">
    <source>
        <dbReference type="Proteomes" id="UP000256343"/>
    </source>
</evidence>
<dbReference type="EMBL" id="QRDT01000025">
    <property type="protein sequence ID" value="RED27652.1"/>
    <property type="molecule type" value="Genomic_DNA"/>
</dbReference>
<dbReference type="EMBL" id="UFQQ01000025">
    <property type="protein sequence ID" value="SSW92797.1"/>
    <property type="molecule type" value="Genomic_DNA"/>
</dbReference>
<sequence>MKFTGWVISASLAATAATAAMADPLPVGGAARPPVTKVSDLQGSYAAMPPPPPRRELRRVAPAVEALEVLSPDAVTRAARAEGFAPLGYPRQRGVVYTMAVINPEGDDGRLVIDARTGRLLRFMPAWQMGDRMEDVTVASYGRIQGLPRFIERNPPRPPKPVARVATRNPATPLPRPAPQHPAGEKAAKAVGADASKDGSKPALDQAKQDSPNTAKQDTAAAQAPPTVTPSAAGPAPAQAKPSVTIRPTEAMPPVQTLE</sequence>
<reference evidence="3 6" key="2">
    <citation type="submission" date="2018-07" db="EMBL/GenBank/DDBJ databases">
        <title>Genomic Encyclopedia of Archaeal and Bacterial Type Strains, Phase II (KMG-II): from individual species to whole genera.</title>
        <authorList>
            <person name="Goeker M."/>
        </authorList>
    </citation>
    <scope>NUCLEOTIDE SEQUENCE [LARGE SCALE GENOMIC DNA]</scope>
    <source>
        <strain evidence="3 6">JA575</strain>
    </source>
</reference>
<keyword evidence="6" id="KW-1185">Reference proteome</keyword>
<dbReference type="Proteomes" id="UP000252631">
    <property type="component" value="Unassembled WGS sequence"/>
</dbReference>
<gene>
    <name evidence="3" type="ORF">BJ125_1253</name>
    <name evidence="4" type="ORF">SAMN05892882_1253</name>
</gene>
<keyword evidence="2" id="KW-0732">Signal</keyword>
<evidence type="ECO:0000313" key="5">
    <source>
        <dbReference type="Proteomes" id="UP000252631"/>
    </source>
</evidence>
<dbReference type="Proteomes" id="UP000256343">
    <property type="component" value="Unassembled WGS sequence"/>
</dbReference>
<name>A0A336JSM6_9BRAD</name>
<dbReference type="AlphaFoldDB" id="A0A336JSM6"/>
<accession>A0A336JSM6</accession>
<evidence type="ECO:0000313" key="4">
    <source>
        <dbReference type="EMBL" id="SSW92797.1"/>
    </source>
</evidence>